<evidence type="ECO:0000313" key="10">
    <source>
        <dbReference type="EMBL" id="DBA04445.1"/>
    </source>
</evidence>
<evidence type="ECO:0000313" key="11">
    <source>
        <dbReference type="Proteomes" id="UP001146120"/>
    </source>
</evidence>
<keyword evidence="5" id="KW-0520">NAD</keyword>
<evidence type="ECO:0000256" key="5">
    <source>
        <dbReference type="ARBA" id="ARBA00023027"/>
    </source>
</evidence>
<dbReference type="GO" id="GO:0019878">
    <property type="term" value="P:lysine biosynthetic process via aminoadipic acid"/>
    <property type="evidence" value="ECO:0007669"/>
    <property type="project" value="TreeGrafter"/>
</dbReference>
<dbReference type="InterPro" id="IPR007886">
    <property type="entry name" value="AlaDH/PNT_N"/>
</dbReference>
<dbReference type="InterPro" id="IPR036291">
    <property type="entry name" value="NAD(P)-bd_dom_sf"/>
</dbReference>
<dbReference type="InterPro" id="IPR051168">
    <property type="entry name" value="AASS"/>
</dbReference>
<feature type="domain" description="Alanine dehydrogenase/pyridine nucleotide transhydrogenase NAD(H)-binding" evidence="8">
    <location>
        <begin position="184"/>
        <end position="372"/>
    </location>
</feature>
<dbReference type="SMART" id="SM01003">
    <property type="entry name" value="AlaDh_PNT_N"/>
    <property type="match status" value="1"/>
</dbReference>
<keyword evidence="3" id="KW-0521">NADP</keyword>
<dbReference type="SUPFAM" id="SSF55347">
    <property type="entry name" value="Glyceraldehyde-3-phosphate dehydrogenase-like, C-terminal domain"/>
    <property type="match status" value="1"/>
</dbReference>
<dbReference type="AlphaFoldDB" id="A0AAV2ZL30"/>
<comment type="pathway">
    <text evidence="2">Amino-acid degradation; L-lysine degradation via saccharopine pathway; glutaryl-CoA from L-lysine: step 2/6.</text>
</comment>
<sequence>MSSSAGRKCVGIVREVYNKWERRAPLTPTHVRDLVKSGVQVIIQPSNSRIFTDEQYELAGARVTDDLSAANVIVGVKQVPVPELLPNKTYMFFSHTIKAQPENMELLDSVLQKKIMLIDYECITEGGDRNGKRLIAFGGNAGRAGMIAGFRGVGERLINLGYSTPFVNVGSSYMYTDLERAKEAVEQAGKLIKQEGLPKDLAPMTFVFTGNGNVSKGAQEIFRLMPHQMVHPSELPNLPRDNRVLYGTVVEHDYMVRPKEAGREASRDDYFANPHQYEPIFHDQVAPHASMIVNCMYWDDRFPRLLTRDQIADLRRSGNKKLLGIADISCDIGGSMEFLEYSTEIERPFALYDTEKRMMVDELDGDGVMMMSVDILPSELARESSQHFGDKLLEYVKVLSGVDASVALKEQLALPKELRGACIASNGLLTPKYEYIHRMRAERERNRAKKYVSEKAQVAGSTCVQLDGHLFDTGLINQVLNIIEEHDGAFFLVDCQVRPNFVDETKDSTSSAIVQITMNSREELDAIIEKIKRLSELTAGADATVSELPDFCGTNFSKTAKKSRKEGAGHGQGGSNVTVTSQEKRKIVCLGAGLVAAPLVEYLSREGANEVNVASGLEGEAQRIYRKFSRQNVKPHFVDVLKDKAGLEKLCSSADCVVSLLPAPMHVDVAKLCIQHRTPLVTASYISPEMKSLHANAKNAGIPILCELGLDPGMDHMSAMKVIDEVKAHDGKIVSFSSVCGGLPAPEAADNPIGYKFSWSPRGVLTAALNAAQYRKDGKVVNVRGDDLLISNEHVNFLPAFAIDQIPNRDSLPYADIYGIPDAHSIYRGTLRYAGCCEILYQMRNLGLFDTNPAGAMPSTWPDLIKELTKKNGGALKQDGNEFLKWLGVYDVNTPLVKSSTVIDTFCALLQDKLAYKPGERDMAIMHHEFGVEYADGRKEKRTSTYVGYGSENGDTIMAKTVGVTAAIGVQMILQDAVQGRGVLTPTTPDIYSPGLARLEAEGVRFNEKTFPLV</sequence>
<evidence type="ECO:0000259" key="9">
    <source>
        <dbReference type="SMART" id="SM01003"/>
    </source>
</evidence>
<evidence type="ECO:0000259" key="8">
    <source>
        <dbReference type="SMART" id="SM01002"/>
    </source>
</evidence>
<dbReference type="FunFam" id="3.30.360.10:FF:000008">
    <property type="entry name" value="Alpha-aminoadipic semialdehyde synthase, mitochondrial"/>
    <property type="match status" value="1"/>
</dbReference>
<gene>
    <name evidence="10" type="ORF">N0F65_010041</name>
</gene>
<comment type="caution">
    <text evidence="10">The sequence shown here is derived from an EMBL/GenBank/DDBJ whole genome shotgun (WGS) entry which is preliminary data.</text>
</comment>
<dbReference type="Gene3D" id="1.10.1870.10">
    <property type="entry name" value="Domain 3, Saccharopine reductase"/>
    <property type="match status" value="1"/>
</dbReference>
<dbReference type="Pfam" id="PF05222">
    <property type="entry name" value="AlaDh_PNT_N"/>
    <property type="match status" value="1"/>
</dbReference>
<keyword evidence="6" id="KW-0511">Multifunctional enzyme</keyword>
<dbReference type="Gene3D" id="3.40.50.720">
    <property type="entry name" value="NAD(P)-binding Rossmann-like Domain"/>
    <property type="match status" value="3"/>
</dbReference>
<dbReference type="InterPro" id="IPR005097">
    <property type="entry name" value="Sacchrp_dh_NADP-bd"/>
</dbReference>
<dbReference type="SMART" id="SM01002">
    <property type="entry name" value="AlaDh_PNT_C"/>
    <property type="match status" value="1"/>
</dbReference>
<evidence type="ECO:0008006" key="12">
    <source>
        <dbReference type="Google" id="ProtNLM"/>
    </source>
</evidence>
<comment type="similarity">
    <text evidence="7">In the C-terminal section; belongs to the saccharopine dehydrogenase family.</text>
</comment>
<comment type="pathway">
    <text evidence="1">Amino-acid degradation; L-lysine degradation via saccharopine pathway; glutaryl-CoA from L-lysine: step 1/6.</text>
</comment>
<dbReference type="InterPro" id="IPR007545">
    <property type="entry name" value="LOR/SDH_bifunc_enz_cons_dom"/>
</dbReference>
<evidence type="ECO:0000256" key="7">
    <source>
        <dbReference type="ARBA" id="ARBA00025744"/>
    </source>
</evidence>
<reference evidence="10" key="1">
    <citation type="submission" date="2022-11" db="EMBL/GenBank/DDBJ databases">
        <authorList>
            <person name="Morgan W.R."/>
            <person name="Tartar A."/>
        </authorList>
    </citation>
    <scope>NUCLEOTIDE SEQUENCE</scope>
    <source>
        <strain evidence="10">ARSEF 373</strain>
    </source>
</reference>
<accession>A0AAV2ZL30</accession>
<dbReference type="Pfam" id="PF16653">
    <property type="entry name" value="Sacchrp_dh_C"/>
    <property type="match status" value="1"/>
</dbReference>
<dbReference type="InterPro" id="IPR032095">
    <property type="entry name" value="Sacchrp_dh-like_C"/>
</dbReference>
<dbReference type="SUPFAM" id="SSF52283">
    <property type="entry name" value="Formate/glycerate dehydrogenase catalytic domain-like"/>
    <property type="match status" value="1"/>
</dbReference>
<organism evidence="10 11">
    <name type="scientific">Lagenidium giganteum</name>
    <dbReference type="NCBI Taxonomy" id="4803"/>
    <lineage>
        <taxon>Eukaryota</taxon>
        <taxon>Sar</taxon>
        <taxon>Stramenopiles</taxon>
        <taxon>Oomycota</taxon>
        <taxon>Peronosporomycetes</taxon>
        <taxon>Pythiales</taxon>
        <taxon>Pythiaceae</taxon>
    </lineage>
</organism>
<dbReference type="GO" id="GO:0004753">
    <property type="term" value="F:saccharopine dehydrogenase activity"/>
    <property type="evidence" value="ECO:0007669"/>
    <property type="project" value="TreeGrafter"/>
</dbReference>
<dbReference type="InterPro" id="IPR043009">
    <property type="entry name" value="LOR/SDH_bifunc_enz_cons_dom_sf"/>
</dbReference>
<proteinExistence type="inferred from homology"/>
<protein>
    <recommendedName>
        <fullName evidence="12">Saccharopine dehydrogenase (NAD(+), L-glutamate-forming)</fullName>
    </recommendedName>
</protein>
<dbReference type="Proteomes" id="UP001146120">
    <property type="component" value="Unassembled WGS sequence"/>
</dbReference>
<dbReference type="GO" id="GO:0005737">
    <property type="term" value="C:cytoplasm"/>
    <property type="evidence" value="ECO:0007669"/>
    <property type="project" value="TreeGrafter"/>
</dbReference>
<dbReference type="EMBL" id="DAKRPA010000008">
    <property type="protein sequence ID" value="DBA04445.1"/>
    <property type="molecule type" value="Genomic_DNA"/>
</dbReference>
<feature type="domain" description="Alanine dehydrogenase/pyridine nucleotide transhydrogenase N-terminal" evidence="9">
    <location>
        <begin position="11"/>
        <end position="144"/>
    </location>
</feature>
<dbReference type="SUPFAM" id="SSF51735">
    <property type="entry name" value="NAD(P)-binding Rossmann-fold domains"/>
    <property type="match status" value="1"/>
</dbReference>
<reference evidence="10" key="2">
    <citation type="journal article" date="2023" name="Microbiol Resour">
        <title>Decontamination and Annotation of the Draft Genome Sequence of the Oomycete Lagenidium giganteum ARSEF 373.</title>
        <authorList>
            <person name="Morgan W.R."/>
            <person name="Tartar A."/>
        </authorList>
    </citation>
    <scope>NUCLEOTIDE SEQUENCE</scope>
    <source>
        <strain evidence="10">ARSEF 373</strain>
    </source>
</reference>
<dbReference type="Gene3D" id="3.30.360.10">
    <property type="entry name" value="Dihydrodipicolinate Reductase, domain 2"/>
    <property type="match status" value="1"/>
</dbReference>
<dbReference type="Pfam" id="PF04455">
    <property type="entry name" value="Saccharop_dh_N"/>
    <property type="match status" value="1"/>
</dbReference>
<evidence type="ECO:0000256" key="3">
    <source>
        <dbReference type="ARBA" id="ARBA00022857"/>
    </source>
</evidence>
<evidence type="ECO:0000256" key="2">
    <source>
        <dbReference type="ARBA" id="ARBA00004720"/>
    </source>
</evidence>
<dbReference type="FunFam" id="3.40.50.720:FF:000072">
    <property type="entry name" value="Saccharopine dehydrogenase [NADP(+), L-glutamate-forming]"/>
    <property type="match status" value="1"/>
</dbReference>
<dbReference type="FunFam" id="3.40.50.720:FF:000087">
    <property type="entry name" value="alpha-aminoadipic semialdehyde synthase, mitochondrial"/>
    <property type="match status" value="1"/>
</dbReference>
<dbReference type="PANTHER" id="PTHR11133:SF22">
    <property type="entry name" value="ALPHA-AMINOADIPIC SEMIALDEHYDE SYNTHASE, MITOCHONDRIAL"/>
    <property type="match status" value="1"/>
</dbReference>
<evidence type="ECO:0000256" key="4">
    <source>
        <dbReference type="ARBA" id="ARBA00023002"/>
    </source>
</evidence>
<keyword evidence="11" id="KW-1185">Reference proteome</keyword>
<dbReference type="PANTHER" id="PTHR11133">
    <property type="entry name" value="SACCHAROPINE DEHYDROGENASE"/>
    <property type="match status" value="1"/>
</dbReference>
<dbReference type="InterPro" id="IPR007698">
    <property type="entry name" value="AlaDH/PNT_NAD(H)-bd"/>
</dbReference>
<keyword evidence="4" id="KW-0560">Oxidoreductase</keyword>
<evidence type="ECO:0000256" key="1">
    <source>
        <dbReference type="ARBA" id="ARBA00004682"/>
    </source>
</evidence>
<evidence type="ECO:0000256" key="6">
    <source>
        <dbReference type="ARBA" id="ARBA00023268"/>
    </source>
</evidence>
<dbReference type="CDD" id="cd12189">
    <property type="entry name" value="LKR_SDH_like"/>
    <property type="match status" value="1"/>
</dbReference>
<name>A0AAV2ZL30_9STRA</name>
<dbReference type="Gene3D" id="3.30.70.2690">
    <property type="entry name" value="LOR/SDH bifunctional enzyme, conserved domain"/>
    <property type="match status" value="1"/>
</dbReference>
<dbReference type="Pfam" id="PF03435">
    <property type="entry name" value="Sacchrp_dh_NADP"/>
    <property type="match status" value="1"/>
</dbReference>